<accession>A0A919RMC8</accession>
<dbReference type="GO" id="GO:0070069">
    <property type="term" value="C:cytochrome complex"/>
    <property type="evidence" value="ECO:0007669"/>
    <property type="project" value="InterPro"/>
</dbReference>
<proteinExistence type="inferred from homology"/>
<keyword evidence="8" id="KW-0249">Electron transport</keyword>
<dbReference type="PANTHER" id="PTHR30365">
    <property type="entry name" value="CYTOCHROME D UBIQUINOL OXIDASE"/>
    <property type="match status" value="1"/>
</dbReference>
<evidence type="ECO:0000256" key="4">
    <source>
        <dbReference type="ARBA" id="ARBA00022475"/>
    </source>
</evidence>
<feature type="transmembrane region" description="Helical" evidence="12">
    <location>
        <begin position="181"/>
        <end position="205"/>
    </location>
</feature>
<evidence type="ECO:0000256" key="10">
    <source>
        <dbReference type="ARBA" id="ARBA00023004"/>
    </source>
</evidence>
<evidence type="ECO:0000256" key="9">
    <source>
        <dbReference type="ARBA" id="ARBA00022989"/>
    </source>
</evidence>
<dbReference type="Proteomes" id="UP000606172">
    <property type="component" value="Unassembled WGS sequence"/>
</dbReference>
<feature type="transmembrane region" description="Helical" evidence="12">
    <location>
        <begin position="94"/>
        <end position="116"/>
    </location>
</feature>
<feature type="transmembrane region" description="Helical" evidence="12">
    <location>
        <begin position="20"/>
        <end position="41"/>
    </location>
</feature>
<dbReference type="PANTHER" id="PTHR30365:SF15">
    <property type="entry name" value="CYTOCHROME BD UBIQUINOL OXIDASE SUBUNIT 1"/>
    <property type="match status" value="1"/>
</dbReference>
<comment type="subcellular location">
    <subcellularLocation>
        <location evidence="1">Cell membrane</location>
        <topology evidence="1">Multi-pass membrane protein</topology>
    </subcellularLocation>
</comment>
<keyword evidence="11 12" id="KW-0472">Membrane</keyword>
<dbReference type="PIRSF" id="PIRSF006446">
    <property type="entry name" value="Cyt_quinol_oxidase_1"/>
    <property type="match status" value="1"/>
</dbReference>
<keyword evidence="14" id="KW-1185">Reference proteome</keyword>
<protein>
    <submittedName>
        <fullName evidence="13">Cytochrome ubiquinol oxidase subunit I</fullName>
    </submittedName>
</protein>
<sequence length="417" mass="45461">MDAVFFARLQFSVTASVHFLFVSLTLGLVLFLAVAQTAWTVTGKSVYERAVKFWGRLYVVNYGLGLITGIVMEFQFGLNWSGLTTRFGDLFGPALALETLVAFVLEVTLLGMWIFGWGTLGKKTHLTLIWLVALTAYASVLWVLVANAFLQNPVGFEMRGGRAHLTDFGLLLSNPHLWDPVAHVVSAAITLGAVFVAGISAYHFIKRTTETELFGKSLRLALAVLPVGAFSTVHFGMMQIVVIEETQPLKLALLAGDLPRAAAIRERLSAQLGPADYMAPDWLASLFQAMQGVGFALVLVSTAGLVLLIKGWVIRLRLPLYLLVAAIPVPFAMVVVGWLIREVGRQPWTVYGQLLTSKAVSDMPPLTVATSFTAFTTLLVTLALLDWWLLARYARRGPEDNTFGTPLPTPAPAPTSL</sequence>
<dbReference type="GO" id="GO:0020037">
    <property type="term" value="F:heme binding"/>
    <property type="evidence" value="ECO:0007669"/>
    <property type="project" value="TreeGrafter"/>
</dbReference>
<evidence type="ECO:0000256" key="5">
    <source>
        <dbReference type="ARBA" id="ARBA00022617"/>
    </source>
</evidence>
<evidence type="ECO:0000256" key="8">
    <source>
        <dbReference type="ARBA" id="ARBA00022982"/>
    </source>
</evidence>
<keyword evidence="5" id="KW-0349">Heme</keyword>
<evidence type="ECO:0000256" key="1">
    <source>
        <dbReference type="ARBA" id="ARBA00004651"/>
    </source>
</evidence>
<evidence type="ECO:0000313" key="14">
    <source>
        <dbReference type="Proteomes" id="UP000606172"/>
    </source>
</evidence>
<dbReference type="RefSeq" id="WP_204031242.1">
    <property type="nucleotide sequence ID" value="NZ_BOOW01000043.1"/>
</dbReference>
<evidence type="ECO:0000256" key="6">
    <source>
        <dbReference type="ARBA" id="ARBA00022692"/>
    </source>
</evidence>
<evidence type="ECO:0000256" key="12">
    <source>
        <dbReference type="SAM" id="Phobius"/>
    </source>
</evidence>
<dbReference type="InterPro" id="IPR002585">
    <property type="entry name" value="Cyt-d_ubiquinol_oxidase_su_1"/>
</dbReference>
<gene>
    <name evidence="13" type="primary">cydA_5</name>
    <name evidence="13" type="ORF">Ssi02_64490</name>
</gene>
<dbReference type="GO" id="GO:0046872">
    <property type="term" value="F:metal ion binding"/>
    <property type="evidence" value="ECO:0007669"/>
    <property type="project" value="UniProtKB-KW"/>
</dbReference>
<keyword evidence="7" id="KW-0479">Metal-binding</keyword>
<evidence type="ECO:0000256" key="3">
    <source>
        <dbReference type="ARBA" id="ARBA00022448"/>
    </source>
</evidence>
<comment type="similarity">
    <text evidence="2">Belongs to the cytochrome ubiquinol oxidase subunit 1 family.</text>
</comment>
<keyword evidence="9 12" id="KW-1133">Transmembrane helix</keyword>
<evidence type="ECO:0000256" key="7">
    <source>
        <dbReference type="ARBA" id="ARBA00022723"/>
    </source>
</evidence>
<dbReference type="GO" id="GO:0005886">
    <property type="term" value="C:plasma membrane"/>
    <property type="evidence" value="ECO:0007669"/>
    <property type="project" value="UniProtKB-SubCell"/>
</dbReference>
<dbReference type="GO" id="GO:0009055">
    <property type="term" value="F:electron transfer activity"/>
    <property type="evidence" value="ECO:0007669"/>
    <property type="project" value="InterPro"/>
</dbReference>
<evidence type="ECO:0000256" key="11">
    <source>
        <dbReference type="ARBA" id="ARBA00023136"/>
    </source>
</evidence>
<keyword evidence="3" id="KW-0813">Transport</keyword>
<name>A0A919RMC8_9ACTN</name>
<dbReference type="EMBL" id="BOOW01000043">
    <property type="protein sequence ID" value="GII96218.1"/>
    <property type="molecule type" value="Genomic_DNA"/>
</dbReference>
<comment type="caution">
    <text evidence="13">The sequence shown here is derived from an EMBL/GenBank/DDBJ whole genome shotgun (WGS) entry which is preliminary data.</text>
</comment>
<organism evidence="13 14">
    <name type="scientific">Sinosporangium siamense</name>
    <dbReference type="NCBI Taxonomy" id="1367973"/>
    <lineage>
        <taxon>Bacteria</taxon>
        <taxon>Bacillati</taxon>
        <taxon>Actinomycetota</taxon>
        <taxon>Actinomycetes</taxon>
        <taxon>Streptosporangiales</taxon>
        <taxon>Streptosporangiaceae</taxon>
        <taxon>Sinosporangium</taxon>
    </lineage>
</organism>
<feature type="transmembrane region" description="Helical" evidence="12">
    <location>
        <begin position="217"/>
        <end position="243"/>
    </location>
</feature>
<feature type="transmembrane region" description="Helical" evidence="12">
    <location>
        <begin position="53"/>
        <end position="74"/>
    </location>
</feature>
<feature type="transmembrane region" description="Helical" evidence="12">
    <location>
        <begin position="366"/>
        <end position="389"/>
    </location>
</feature>
<feature type="transmembrane region" description="Helical" evidence="12">
    <location>
        <begin position="282"/>
        <end position="308"/>
    </location>
</feature>
<evidence type="ECO:0000256" key="2">
    <source>
        <dbReference type="ARBA" id="ARBA00009819"/>
    </source>
</evidence>
<feature type="transmembrane region" description="Helical" evidence="12">
    <location>
        <begin position="128"/>
        <end position="150"/>
    </location>
</feature>
<reference evidence="13" key="1">
    <citation type="submission" date="2021-01" db="EMBL/GenBank/DDBJ databases">
        <title>Whole genome shotgun sequence of Sinosporangium siamense NBRC 109515.</title>
        <authorList>
            <person name="Komaki H."/>
            <person name="Tamura T."/>
        </authorList>
    </citation>
    <scope>NUCLEOTIDE SEQUENCE</scope>
    <source>
        <strain evidence="13">NBRC 109515</strain>
    </source>
</reference>
<feature type="transmembrane region" description="Helical" evidence="12">
    <location>
        <begin position="320"/>
        <end position="340"/>
    </location>
</feature>
<dbReference type="AlphaFoldDB" id="A0A919RMC8"/>
<dbReference type="GO" id="GO:0019646">
    <property type="term" value="P:aerobic electron transport chain"/>
    <property type="evidence" value="ECO:0007669"/>
    <property type="project" value="InterPro"/>
</dbReference>
<keyword evidence="10" id="KW-0408">Iron</keyword>
<dbReference type="GO" id="GO:0016682">
    <property type="term" value="F:oxidoreductase activity, acting on diphenols and related substances as donors, oxygen as acceptor"/>
    <property type="evidence" value="ECO:0007669"/>
    <property type="project" value="TreeGrafter"/>
</dbReference>
<keyword evidence="4" id="KW-1003">Cell membrane</keyword>
<keyword evidence="6 12" id="KW-0812">Transmembrane</keyword>
<dbReference type="Pfam" id="PF01654">
    <property type="entry name" value="Cyt_bd_oxida_I"/>
    <property type="match status" value="2"/>
</dbReference>
<evidence type="ECO:0000313" key="13">
    <source>
        <dbReference type="EMBL" id="GII96218.1"/>
    </source>
</evidence>